<protein>
    <submittedName>
        <fullName evidence="1">Aluminum resistance</fullName>
    </submittedName>
</protein>
<dbReference type="AlphaFoldDB" id="K1SZU1"/>
<dbReference type="InterPro" id="IPR015424">
    <property type="entry name" value="PyrdxlP-dep_Trfase"/>
</dbReference>
<dbReference type="PANTHER" id="PTHR46658">
    <property type="entry name" value="CYS OR MET METABOLISM PYRIDOXAL-PHOSPHATE-DEPENDENT ENZYME"/>
    <property type="match status" value="1"/>
</dbReference>
<dbReference type="Gene3D" id="3.40.640.10">
    <property type="entry name" value="Type I PLP-dependent aspartate aminotransferase-like (Major domain)"/>
    <property type="match status" value="1"/>
</dbReference>
<comment type="caution">
    <text evidence="1">The sequence shown here is derived from an EMBL/GenBank/DDBJ whole genome shotgun (WGS) entry which is preliminary data.</text>
</comment>
<reference evidence="1" key="1">
    <citation type="journal article" date="2013" name="Environ. Microbiol.">
        <title>Microbiota from the distal guts of lean and obese adolescents exhibit partial functional redundancy besides clear differences in community structure.</title>
        <authorList>
            <person name="Ferrer M."/>
            <person name="Ruiz A."/>
            <person name="Lanza F."/>
            <person name="Haange S.B."/>
            <person name="Oberbach A."/>
            <person name="Till H."/>
            <person name="Bargiela R."/>
            <person name="Campoy C."/>
            <person name="Segura M.T."/>
            <person name="Richter M."/>
            <person name="von Bergen M."/>
            <person name="Seifert J."/>
            <person name="Suarez A."/>
        </authorList>
    </citation>
    <scope>NUCLEOTIDE SEQUENCE</scope>
</reference>
<sequence>MGIFYVEDREPLAVGADMMVGSLIKNPGGGLAPIGGYIVGKKDVWKMRHTA</sequence>
<dbReference type="Pfam" id="PF06838">
    <property type="entry name" value="Met_gamma_lyase"/>
    <property type="match status" value="1"/>
</dbReference>
<evidence type="ECO:0000313" key="1">
    <source>
        <dbReference type="EMBL" id="EKC63078.1"/>
    </source>
</evidence>
<dbReference type="InterPro" id="IPR015421">
    <property type="entry name" value="PyrdxlP-dep_Trfase_major"/>
</dbReference>
<accession>K1SZU1</accession>
<dbReference type="SUPFAM" id="SSF53383">
    <property type="entry name" value="PLP-dependent transferases"/>
    <property type="match status" value="1"/>
</dbReference>
<gene>
    <name evidence="1" type="ORF">OBE_07648</name>
</gene>
<organism evidence="1">
    <name type="scientific">human gut metagenome</name>
    <dbReference type="NCBI Taxonomy" id="408170"/>
    <lineage>
        <taxon>unclassified sequences</taxon>
        <taxon>metagenomes</taxon>
        <taxon>organismal metagenomes</taxon>
    </lineage>
</organism>
<proteinExistence type="predicted"/>
<name>K1SZU1_9ZZZZ</name>
<dbReference type="InterPro" id="IPR009651">
    <property type="entry name" value="Met_g_lyase_put"/>
</dbReference>
<dbReference type="PANTHER" id="PTHR46658:SF1">
    <property type="entry name" value="CYS OR MET METABOLISM PYRIDOXAL-PHOSPHATE-DEPENDENT ENZYME"/>
    <property type="match status" value="1"/>
</dbReference>
<dbReference type="EMBL" id="AJWZ01005258">
    <property type="protein sequence ID" value="EKC63078.1"/>
    <property type="molecule type" value="Genomic_DNA"/>
</dbReference>